<dbReference type="InterPro" id="IPR003961">
    <property type="entry name" value="FN3_dom"/>
</dbReference>
<evidence type="ECO:0000259" key="2">
    <source>
        <dbReference type="PROSITE" id="PS50853"/>
    </source>
</evidence>
<reference evidence="3 4" key="1">
    <citation type="journal article" date="2023" name="BMC Biol.">
        <title>The compact genome of the sponge Oopsacas minuta (Hexactinellida) is lacking key metazoan core genes.</title>
        <authorList>
            <person name="Santini S."/>
            <person name="Schenkelaars Q."/>
            <person name="Jourda C."/>
            <person name="Duchesne M."/>
            <person name="Belahbib H."/>
            <person name="Rocher C."/>
            <person name="Selva M."/>
            <person name="Riesgo A."/>
            <person name="Vervoort M."/>
            <person name="Leys S.P."/>
            <person name="Kodjabachian L."/>
            <person name="Le Bivic A."/>
            <person name="Borchiellini C."/>
            <person name="Claverie J.M."/>
            <person name="Renard E."/>
        </authorList>
    </citation>
    <scope>NUCLEOTIDE SEQUENCE [LARGE SCALE GENOMIC DNA]</scope>
    <source>
        <strain evidence="3">SPO-2</strain>
    </source>
</reference>
<dbReference type="SUPFAM" id="SSF49265">
    <property type="entry name" value="Fibronectin type III"/>
    <property type="match status" value="1"/>
</dbReference>
<dbReference type="EMBL" id="JAKMXF010000354">
    <property type="protein sequence ID" value="KAI6646411.1"/>
    <property type="molecule type" value="Genomic_DNA"/>
</dbReference>
<keyword evidence="4" id="KW-1185">Reference proteome</keyword>
<proteinExistence type="predicted"/>
<dbReference type="InterPro" id="IPR013783">
    <property type="entry name" value="Ig-like_fold"/>
</dbReference>
<evidence type="ECO:0000313" key="3">
    <source>
        <dbReference type="EMBL" id="KAI6646411.1"/>
    </source>
</evidence>
<dbReference type="AlphaFoldDB" id="A0AAV7JCH8"/>
<dbReference type="SMART" id="SM00060">
    <property type="entry name" value="FN3"/>
    <property type="match status" value="2"/>
</dbReference>
<dbReference type="CDD" id="cd00063">
    <property type="entry name" value="FN3"/>
    <property type="match status" value="1"/>
</dbReference>
<accession>A0AAV7JCH8</accession>
<gene>
    <name evidence="3" type="ORF">LOD99_12533</name>
</gene>
<protein>
    <submittedName>
        <fullName evidence="3">Chitin-binding protein</fullName>
    </submittedName>
</protein>
<feature type="domain" description="Fibronectin type-III" evidence="2">
    <location>
        <begin position="188"/>
        <end position="277"/>
    </location>
</feature>
<evidence type="ECO:0000256" key="1">
    <source>
        <dbReference type="SAM" id="Phobius"/>
    </source>
</evidence>
<name>A0AAV7JCH8_9METZ</name>
<dbReference type="Proteomes" id="UP001165289">
    <property type="component" value="Unassembled WGS sequence"/>
</dbReference>
<keyword evidence="1" id="KW-0812">Transmembrane</keyword>
<dbReference type="InterPro" id="IPR036116">
    <property type="entry name" value="FN3_sf"/>
</dbReference>
<feature type="transmembrane region" description="Helical" evidence="1">
    <location>
        <begin position="23"/>
        <end position="50"/>
    </location>
</feature>
<dbReference type="Gene3D" id="2.60.40.10">
    <property type="entry name" value="Immunoglobulins"/>
    <property type="match status" value="2"/>
</dbReference>
<keyword evidence="1" id="KW-1133">Transmembrane helix</keyword>
<keyword evidence="1" id="KW-0472">Membrane</keyword>
<dbReference type="PROSITE" id="PS50853">
    <property type="entry name" value="FN3"/>
    <property type="match status" value="1"/>
</dbReference>
<sequence length="375" mass="40710">MCTFRVHTCVKGISCSTRRYRNYIYIVYTHVCVVVLYMAARSTVLCYILLLLSSIIFNNSMGIVTSNPALACPGESITVSCDLSVPNPGDSFLSLVTNFIVGNSVPLSDIIVNGVDSQGGVDLSKLTADSPISKTANVLGTITLLSYTLADNGLRLGCSNDYIVNGDSTDRITLTETINIQQAAPPSPPVSLTANLDSTTCSGNVELSWIPGATDSSIQMYQLFINGDYFHSTPNSSYSYYTTLEIDTEYEYSVIAMNCAGNSSFNTISIGVPSSPVLRVFSYTCGFDVSWDTPSTDSPIRTYSVYRNDIFLAKSTRTVYVEDTSSLAANTLYTYSVTAISCVGSSVPGVKLFVLMDVPNTVDLNYQKYQIQIYL</sequence>
<evidence type="ECO:0000313" key="4">
    <source>
        <dbReference type="Proteomes" id="UP001165289"/>
    </source>
</evidence>
<comment type="caution">
    <text evidence="3">The sequence shown here is derived from an EMBL/GenBank/DDBJ whole genome shotgun (WGS) entry which is preliminary data.</text>
</comment>
<organism evidence="3 4">
    <name type="scientific">Oopsacas minuta</name>
    <dbReference type="NCBI Taxonomy" id="111878"/>
    <lineage>
        <taxon>Eukaryota</taxon>
        <taxon>Metazoa</taxon>
        <taxon>Porifera</taxon>
        <taxon>Hexactinellida</taxon>
        <taxon>Hexasterophora</taxon>
        <taxon>Lyssacinosida</taxon>
        <taxon>Leucopsacidae</taxon>
        <taxon>Oopsacas</taxon>
    </lineage>
</organism>